<dbReference type="Proteomes" id="UP000019126">
    <property type="component" value="Segment"/>
</dbReference>
<dbReference type="Gene3D" id="3.40.960.10">
    <property type="entry name" value="VSR Endonuclease"/>
    <property type="match status" value="1"/>
</dbReference>
<evidence type="ECO:0000313" key="2">
    <source>
        <dbReference type="Proteomes" id="UP000019126"/>
    </source>
</evidence>
<protein>
    <submittedName>
        <fullName evidence="1">Putative intron-encoded nuclease</fullName>
    </submittedName>
</protein>
<dbReference type="Gene3D" id="1.10.10.10">
    <property type="entry name" value="Winged helix-like DNA-binding domain superfamily/Winged helix DNA-binding domain"/>
    <property type="match status" value="1"/>
</dbReference>
<dbReference type="InterPro" id="IPR036388">
    <property type="entry name" value="WH-like_DNA-bd_sf"/>
</dbReference>
<dbReference type="SMART" id="SM00497">
    <property type="entry name" value="IENR1"/>
    <property type="match status" value="1"/>
</dbReference>
<evidence type="ECO:0000313" key="1">
    <source>
        <dbReference type="EMBL" id="BAO47128.1"/>
    </source>
</evidence>
<dbReference type="RefSeq" id="YP_009006752.1">
    <property type="nucleotide sequence ID" value="NC_023573.1"/>
</dbReference>
<keyword evidence="2" id="KW-1185">Reference proteome</keyword>
<proteinExistence type="predicted"/>
<dbReference type="EMBL" id="AB903967">
    <property type="protein sequence ID" value="BAO47128.1"/>
    <property type="molecule type" value="Genomic_DNA"/>
</dbReference>
<sequence length="323" mass="37840">MSKKIIGLNTKTLEEKEFESIEEAQELVGNKGTVKRCLDNKIKSTKGWLFKYEGEDFTSKAKEITDKRIKVYILKKEGKEIGLPMEMIQNLYGISKSELVTASKGISDRNQDVTTPRYTTKGFTVREATDKEKEEILNNTSYIDYIKSKNNKVTNDKPLSIGEGFIKNILEFNDINFIREKYIEDTQLRMDFYIEKEGQKFCIEYMGQQHYRERNGVTSLSYRLKNDRIKKKYCAENGIIFIEVSYDYTIQTIIKLLNLYLGNIESPTVFTFYNNISMDIDDFVKNYQYKDKYQMSEYYNITLSDVSNIATLIGKNLKREFVK</sequence>
<reference evidence="1 2" key="1">
    <citation type="submission" date="2014-01" db="EMBL/GenBank/DDBJ databases">
        <title>Genomic analysis and determination of host recognition proteins in staphylococcal Twort-like phages.</title>
        <authorList>
            <person name="Takeuchi I."/>
            <person name="Osada K."/>
            <person name="Asakawa H."/>
            <person name="Miyanaga K."/>
            <person name="Tanji Y."/>
        </authorList>
    </citation>
    <scope>NUCLEOTIDE SEQUENCE [LARGE SCALE GENOMIC DNA]</scope>
    <source>
        <strain evidence="1">PhiSA012</strain>
    </source>
</reference>
<dbReference type="GeneID" id="18500176"/>
<dbReference type="InterPro" id="IPR003647">
    <property type="entry name" value="Intron_nuc_1_rpt"/>
</dbReference>
<dbReference type="OrthoDB" id="24132at10239"/>
<name>W0TVW7_9CAUD</name>
<dbReference type="KEGG" id="vg:18500176"/>
<accession>W0TVW7</accession>
<organism evidence="1 2">
    <name type="scientific">Staphylococcus phage phiSA12</name>
    <dbReference type="NCBI Taxonomy" id="1450142"/>
    <lineage>
        <taxon>Viruses</taxon>
        <taxon>Duplodnaviria</taxon>
        <taxon>Heunggongvirae</taxon>
        <taxon>Uroviricota</taxon>
        <taxon>Caudoviricetes</taxon>
        <taxon>Herelleviridae</taxon>
        <taxon>Twortvirinae</taxon>
        <taxon>Kayvirus</taxon>
        <taxon>Kayvirus SA12</taxon>
    </lineage>
</organism>